<evidence type="ECO:0000313" key="2">
    <source>
        <dbReference type="EMBL" id="TBU29337.1"/>
    </source>
</evidence>
<proteinExistence type="predicted"/>
<keyword evidence="1" id="KW-0472">Membrane</keyword>
<dbReference type="EMBL" id="ML143414">
    <property type="protein sequence ID" value="TBU29337.1"/>
    <property type="molecule type" value="Genomic_DNA"/>
</dbReference>
<feature type="transmembrane region" description="Helical" evidence="1">
    <location>
        <begin position="12"/>
        <end position="33"/>
    </location>
</feature>
<sequence>MACPLCRILSVSFAYACIISISSYIPIAFYLVACISTHRIYIMLAALCCKLALTPETTKAVWQTR</sequence>
<keyword evidence="1" id="KW-1133">Transmembrane helix</keyword>
<keyword evidence="1" id="KW-0812">Transmembrane</keyword>
<dbReference type="Proteomes" id="UP000292957">
    <property type="component" value="Unassembled WGS sequence"/>
</dbReference>
<protein>
    <submittedName>
        <fullName evidence="2">Uncharacterized protein</fullName>
    </submittedName>
</protein>
<organism evidence="2">
    <name type="scientific">Dichomitus squalens</name>
    <dbReference type="NCBI Taxonomy" id="114155"/>
    <lineage>
        <taxon>Eukaryota</taxon>
        <taxon>Fungi</taxon>
        <taxon>Dikarya</taxon>
        <taxon>Basidiomycota</taxon>
        <taxon>Agaricomycotina</taxon>
        <taxon>Agaricomycetes</taxon>
        <taxon>Polyporales</taxon>
        <taxon>Polyporaceae</taxon>
        <taxon>Dichomitus</taxon>
    </lineage>
</organism>
<gene>
    <name evidence="2" type="ORF">BD311DRAFT_756962</name>
</gene>
<reference evidence="2" key="1">
    <citation type="submission" date="2019-01" db="EMBL/GenBank/DDBJ databases">
        <title>Draft genome sequences of three monokaryotic isolates of the white-rot basidiomycete fungus Dichomitus squalens.</title>
        <authorList>
            <consortium name="DOE Joint Genome Institute"/>
            <person name="Lopez S.C."/>
            <person name="Andreopoulos B."/>
            <person name="Pangilinan J."/>
            <person name="Lipzen A."/>
            <person name="Riley R."/>
            <person name="Ahrendt S."/>
            <person name="Ng V."/>
            <person name="Barry K."/>
            <person name="Daum C."/>
            <person name="Grigoriev I.V."/>
            <person name="Hilden K.S."/>
            <person name="Makela M.R."/>
            <person name="de Vries R.P."/>
        </authorList>
    </citation>
    <scope>NUCLEOTIDE SEQUENCE [LARGE SCALE GENOMIC DNA]</scope>
    <source>
        <strain evidence="2">OM18370.1</strain>
    </source>
</reference>
<accession>A0A4Q9MQ69</accession>
<dbReference type="AlphaFoldDB" id="A0A4Q9MQ69"/>
<evidence type="ECO:0000256" key="1">
    <source>
        <dbReference type="SAM" id="Phobius"/>
    </source>
</evidence>
<name>A0A4Q9MQ69_9APHY</name>